<evidence type="ECO:0000256" key="3">
    <source>
        <dbReference type="PROSITE-ProRule" id="PRU00493"/>
    </source>
</evidence>
<dbReference type="PROSITE" id="PS51149">
    <property type="entry name" value="GLY_RADICAL_2"/>
    <property type="match status" value="1"/>
</dbReference>
<dbReference type="GO" id="GO:0016829">
    <property type="term" value="F:lyase activity"/>
    <property type="evidence" value="ECO:0007669"/>
    <property type="project" value="UniProtKB-KW"/>
</dbReference>
<feature type="compositionally biased region" description="Polar residues" evidence="4">
    <location>
        <begin position="154"/>
        <end position="166"/>
    </location>
</feature>
<evidence type="ECO:0000259" key="5">
    <source>
        <dbReference type="PROSITE" id="PS51149"/>
    </source>
</evidence>
<evidence type="ECO:0000313" key="9">
    <source>
        <dbReference type="Proteomes" id="UP001071230"/>
    </source>
</evidence>
<reference evidence="7" key="2">
    <citation type="submission" date="2020-01" db="EMBL/GenBank/DDBJ databases">
        <authorList>
            <person name="Hornung B."/>
        </authorList>
    </citation>
    <scope>NUCLEOTIDE SEQUENCE</scope>
    <source>
        <strain evidence="7">PacBioINE</strain>
    </source>
</reference>
<dbReference type="EMBL" id="LR746496">
    <property type="protein sequence ID" value="CAA7602655.1"/>
    <property type="molecule type" value="Genomic_DNA"/>
</dbReference>
<dbReference type="SUPFAM" id="SSF51998">
    <property type="entry name" value="PFL-like glycyl radical enzymes"/>
    <property type="match status" value="1"/>
</dbReference>
<dbReference type="Pfam" id="PF01228">
    <property type="entry name" value="Gly_radical"/>
    <property type="match status" value="1"/>
</dbReference>
<reference evidence="8" key="1">
    <citation type="submission" date="2014-11" db="EMBL/GenBank/DDBJ databases">
        <authorList>
            <person name="Hornung B.V."/>
        </authorList>
    </citation>
    <scope>NUCLEOTIDE SEQUENCE</scope>
    <source>
        <strain evidence="8">INE</strain>
    </source>
</reference>
<evidence type="ECO:0000256" key="4">
    <source>
        <dbReference type="SAM" id="MobiDB-lite"/>
    </source>
</evidence>
<dbReference type="InterPro" id="IPR051215">
    <property type="entry name" value="GRE"/>
</dbReference>
<keyword evidence="7" id="KW-0670">Pyruvate</keyword>
<dbReference type="GO" id="GO:0005829">
    <property type="term" value="C:cytosol"/>
    <property type="evidence" value="ECO:0007669"/>
    <property type="project" value="TreeGrafter"/>
</dbReference>
<dbReference type="AlphaFoldDB" id="A0A8S0Y414"/>
<evidence type="ECO:0000259" key="6">
    <source>
        <dbReference type="PROSITE" id="PS51554"/>
    </source>
</evidence>
<feature type="region of interest" description="Disordered" evidence="4">
    <location>
        <begin position="137"/>
        <end position="187"/>
    </location>
</feature>
<evidence type="ECO:0000313" key="8">
    <source>
        <dbReference type="EMBL" id="CEJ09128.1"/>
    </source>
</evidence>
<dbReference type="KEGG" id="aacx:DEACI_3334"/>
<dbReference type="RefSeq" id="WP_240985988.1">
    <property type="nucleotide sequence ID" value="NZ_CDGJ01000111.1"/>
</dbReference>
<evidence type="ECO:0000313" key="7">
    <source>
        <dbReference type="EMBL" id="CAA7602655.1"/>
    </source>
</evidence>
<proteinExistence type="predicted"/>
<dbReference type="Gene3D" id="3.20.70.20">
    <property type="match status" value="1"/>
</dbReference>
<gene>
    <name evidence="7" type="ORF">DEACI_3334</name>
    <name evidence="8" type="ORF">DEACI_3611</name>
</gene>
<dbReference type="EMBL" id="CDGJ01000111">
    <property type="protein sequence ID" value="CEJ09128.1"/>
    <property type="molecule type" value="Genomic_DNA"/>
</dbReference>
<dbReference type="Proteomes" id="UP001071230">
    <property type="component" value="Unassembled WGS sequence"/>
</dbReference>
<name>A0A8S0Y414_9FIRM</name>
<keyword evidence="2" id="KW-0456">Lyase</keyword>
<protein>
    <submittedName>
        <fullName evidence="8">Formate acetyltransferase 2</fullName>
    </submittedName>
    <submittedName>
        <fullName evidence="7">Pyruvate formate-lyase domain protein</fullName>
    </submittedName>
</protein>
<feature type="modified residue" description="Glycine radical" evidence="3">
    <location>
        <position position="1003"/>
    </location>
</feature>
<evidence type="ECO:0000256" key="2">
    <source>
        <dbReference type="ARBA" id="ARBA00023239"/>
    </source>
</evidence>
<dbReference type="Proteomes" id="UP000836597">
    <property type="component" value="Chromosome"/>
</dbReference>
<accession>A0A8S0Y414</accession>
<keyword evidence="1 3" id="KW-0556">Organic radical</keyword>
<dbReference type="PANTHER" id="PTHR43641:SF2">
    <property type="entry name" value="DEHYDRATASE YBIW-RELATED"/>
    <property type="match status" value="1"/>
</dbReference>
<feature type="domain" description="Glycine radical" evidence="5">
    <location>
        <begin position="909"/>
        <end position="1028"/>
    </location>
</feature>
<organism evidence="7">
    <name type="scientific">Acididesulfobacillus acetoxydans</name>
    <dbReference type="NCBI Taxonomy" id="1561005"/>
    <lineage>
        <taxon>Bacteria</taxon>
        <taxon>Bacillati</taxon>
        <taxon>Bacillota</taxon>
        <taxon>Clostridia</taxon>
        <taxon>Eubacteriales</taxon>
        <taxon>Peptococcaceae</taxon>
        <taxon>Acididesulfobacillus</taxon>
    </lineage>
</organism>
<dbReference type="InterPro" id="IPR001150">
    <property type="entry name" value="Gly_radical"/>
</dbReference>
<dbReference type="PANTHER" id="PTHR43641">
    <property type="entry name" value="FORMATE ACETYLTRANSFERASE 3-RELATED"/>
    <property type="match status" value="1"/>
</dbReference>
<evidence type="ECO:0000256" key="1">
    <source>
        <dbReference type="ARBA" id="ARBA00022818"/>
    </source>
</evidence>
<feature type="domain" description="PFL" evidence="6">
    <location>
        <begin position="225"/>
        <end position="900"/>
    </location>
</feature>
<dbReference type="PROSITE" id="PS51554">
    <property type="entry name" value="PFL"/>
    <property type="match status" value="1"/>
</dbReference>
<sequence length="1034" mass="116076">MYQALDVLGARLAGSAMLRLMSLSFRLDPALRRNLVDGKKGLYDYVFNARLLFRTRDDSVLIHVEFKEGKMQVGRGRIERPDLTLTFKSPQTLRKLFSPFNPGDPLIMMLENELSAEGNMIFLARFGHLGKEISTGKKKRRRLAHAGPVPLSEVGTTPPSGATYNPESKAKPFWPMQPPGAAAPTSNSRLNEAPIRQATLISSPHDQVGVLSEPFLSRYTLEDFPRLKFIRQRLNDNPGEICSERPRLLTEYFLQAGFERDASGRERDPELRQAEALNHILTHRQAVIHDWDILAGTSTTKEVGVLLYPEFGAGLLWPELLTIDERKLNPYRITVEDIDILNDLIFPFWSERNVMEYTRAHYGNPSCQQLNDRWVLYFSWKPHAVSHTIPDFPTILRRGLLDLMREAQEMEASAQTEKERTFYLALQIAQEGVLAYTAHLREKVQEMAAQLTPRESAPEQRRKQELLDMAEVLARVPAYPARTLKEAVNAIWLCWVSLHMENMNAGLSLGRLDQWLQPYFLQDIARAQSEEEKEKIIYRSIESVGALFLKCADHLPASPDIGNRLFGGSSSDQALTLGGVTPSGESAVCDMTYIFLKVTEMLTLRDPNVNARYYPGVNSPEYLKRLIEVNRITAATPSLHNDAAIIPAMLQQGFSLEDARDWAATGCVEPTSAGRHFGHTNSMLLNTVAPLEMALHNGFHPLLGEQVGPETGDPSLPGTFPTFASFKEAYKLQLSFLISQAIEYNNLLGKSHQYLHPTPLLSSFIQGPIEKGKDVIEGGARYNSSGAALVSITDVVDSLMVIRNLIYEAETVSWTILLAALAADFKGYETLHALILSKIPKFGTEAEQPRQLAQELIDFIYAEYQSHENYRGGKYTSGFWSMSNHVAFGTLSGAIPSGRRKGQPFTPGITPSPGVGDQLLDNMQTVASLKAEMMPNNIAFNVKIAPGPQDTHALFVERVAAYTQTYFELGGMQLQFNIVTTETLKDAMAHPENYRWLLVRISGYNAYFIELNEDMQQEIIRRTEFHLEEKRGLV</sequence>
<dbReference type="InterPro" id="IPR004184">
    <property type="entry name" value="PFL_dom"/>
</dbReference>
<dbReference type="Pfam" id="PF02901">
    <property type="entry name" value="PFL-like"/>
    <property type="match status" value="1"/>
</dbReference>
<keyword evidence="9" id="KW-1185">Reference proteome</keyword>